<evidence type="ECO:0000313" key="10">
    <source>
        <dbReference type="EMBL" id="NBN78593.1"/>
    </source>
</evidence>
<dbReference type="PANTHER" id="PTHR32089">
    <property type="entry name" value="METHYL-ACCEPTING CHEMOTAXIS PROTEIN MCPB"/>
    <property type="match status" value="1"/>
</dbReference>
<sequence length="555" mass="58063">MTIKFRILASLVAMTTMLAVMGLAGYFALSTSYESIRTIVSDRVIPMKQLKRVADSYAVSIVDTAHKVRSGALTWEQGQSSVSAALSIIDREWAAYSVTYMVPAEKTLADQVYAAMAAAKPSITKLEYILQSRDQAALDAYVTGSLYPTIDPIGEPISKLVDLQIDVASQEYEQARDTNRLSLTIMACLAVLSAGLALFVAYFVVTGVLRPLAAMQDAMKRLADQDFTVAIPGIGRKDEIGKMADAVAVFKDNGLERVRLEAEQAAERAAREKRARLIEELVTTLDSDVGMILRTVAAASSELEATAASLSQTAETSAQTATTVAAASEQAAANVQTVAAASDELAASIAEISQQVQMSANVADQALQAANQTEATVTGLVASASRIGGVLELINNIAGQTNLLALNATIEAARAGEAGRGFAVVATEVKTLAAQTAKATGEIGAHIEEMQNATNQVALAIQGIGEVIRRISTASTAISAAVEEQGAATQEIARNVNQAAVGTQQVSSSITKVTGAATQTGAGSAQVLSSSQELARQSHVLKTKLDAFFSSIRAA</sequence>
<keyword evidence="11" id="KW-1185">Reference proteome</keyword>
<dbReference type="InterPro" id="IPR000727">
    <property type="entry name" value="T_SNARE_dom"/>
</dbReference>
<gene>
    <name evidence="10" type="ORF">GWI72_09975</name>
</gene>
<dbReference type="Pfam" id="PF00015">
    <property type="entry name" value="MCPsignal"/>
    <property type="match status" value="1"/>
</dbReference>
<dbReference type="EMBL" id="JAABLQ010000001">
    <property type="protein sequence ID" value="NBN78593.1"/>
    <property type="molecule type" value="Genomic_DNA"/>
</dbReference>
<feature type="domain" description="HAMP" evidence="9">
    <location>
        <begin position="206"/>
        <end position="259"/>
    </location>
</feature>
<keyword evidence="6" id="KW-0812">Transmembrane</keyword>
<comment type="subcellular location">
    <subcellularLocation>
        <location evidence="1">Cell inner membrane</location>
        <topology evidence="1">Multi-pass membrane protein</topology>
    </subcellularLocation>
</comment>
<protein>
    <submittedName>
        <fullName evidence="10">HAMP domain-containing protein</fullName>
    </submittedName>
</protein>
<evidence type="ECO:0000256" key="2">
    <source>
        <dbReference type="ARBA" id="ARBA00022519"/>
    </source>
</evidence>
<dbReference type="GO" id="GO:0006935">
    <property type="term" value="P:chemotaxis"/>
    <property type="evidence" value="ECO:0007669"/>
    <property type="project" value="InterPro"/>
</dbReference>
<evidence type="ECO:0000259" key="7">
    <source>
        <dbReference type="PROSITE" id="PS50111"/>
    </source>
</evidence>
<accession>A0A7X5F2J1</accession>
<feature type="transmembrane region" description="Helical" evidence="6">
    <location>
        <begin position="6"/>
        <end position="29"/>
    </location>
</feature>
<dbReference type="SMART" id="SM00304">
    <property type="entry name" value="HAMP"/>
    <property type="match status" value="1"/>
</dbReference>
<dbReference type="PROSITE" id="PS50885">
    <property type="entry name" value="HAMP"/>
    <property type="match status" value="1"/>
</dbReference>
<dbReference type="Gene3D" id="6.10.340.10">
    <property type="match status" value="1"/>
</dbReference>
<keyword evidence="6" id="KW-0472">Membrane</keyword>
<keyword evidence="3 5" id="KW-0807">Transducer</keyword>
<keyword evidence="6" id="KW-1133">Transmembrane helix</keyword>
<reference evidence="11" key="1">
    <citation type="submission" date="2020-01" db="EMBL/GenBank/DDBJ databases">
        <authorList>
            <person name="Fang Y."/>
            <person name="Sun R."/>
            <person name="Nie L."/>
            <person name="He J."/>
            <person name="Hao L."/>
            <person name="Wang L."/>
            <person name="Su S."/>
            <person name="Lv E."/>
            <person name="Zhang Z."/>
            <person name="Xie R."/>
            <person name="Liu H."/>
        </authorList>
    </citation>
    <scope>NUCLEOTIDE SEQUENCE [LARGE SCALE GENOMIC DNA]</scope>
    <source>
        <strain evidence="11">XCT-53</strain>
    </source>
</reference>
<feature type="transmembrane region" description="Helical" evidence="6">
    <location>
        <begin position="183"/>
        <end position="205"/>
    </location>
</feature>
<dbReference type="RefSeq" id="WP_161708536.1">
    <property type="nucleotide sequence ID" value="NZ_JAABLQ010000001.1"/>
</dbReference>
<dbReference type="PROSITE" id="PS50111">
    <property type="entry name" value="CHEMOTAXIS_TRANSDUC_2"/>
    <property type="match status" value="1"/>
</dbReference>
<dbReference type="CDD" id="cd06225">
    <property type="entry name" value="HAMP"/>
    <property type="match status" value="1"/>
</dbReference>
<dbReference type="SUPFAM" id="SSF58104">
    <property type="entry name" value="Methyl-accepting chemotaxis protein (MCP) signaling domain"/>
    <property type="match status" value="1"/>
</dbReference>
<dbReference type="InterPro" id="IPR004089">
    <property type="entry name" value="MCPsignal_dom"/>
</dbReference>
<dbReference type="Pfam" id="PF12729">
    <property type="entry name" value="4HB_MCP_1"/>
    <property type="match status" value="1"/>
</dbReference>
<dbReference type="GO" id="GO:0007165">
    <property type="term" value="P:signal transduction"/>
    <property type="evidence" value="ECO:0007669"/>
    <property type="project" value="UniProtKB-KW"/>
</dbReference>
<dbReference type="PRINTS" id="PR00260">
    <property type="entry name" value="CHEMTRNSDUCR"/>
</dbReference>
<dbReference type="InterPro" id="IPR024478">
    <property type="entry name" value="HlyB_4HB_MCP"/>
</dbReference>
<dbReference type="Gene3D" id="1.10.287.950">
    <property type="entry name" value="Methyl-accepting chemotaxis protein"/>
    <property type="match status" value="1"/>
</dbReference>
<dbReference type="InterPro" id="IPR003660">
    <property type="entry name" value="HAMP_dom"/>
</dbReference>
<evidence type="ECO:0000256" key="1">
    <source>
        <dbReference type="ARBA" id="ARBA00004429"/>
    </source>
</evidence>
<comment type="similarity">
    <text evidence="4">Belongs to the methyl-accepting chemotaxis (MCP) protein family.</text>
</comment>
<dbReference type="PANTHER" id="PTHR32089:SF112">
    <property type="entry name" value="LYSOZYME-LIKE PROTEIN-RELATED"/>
    <property type="match status" value="1"/>
</dbReference>
<comment type="caution">
    <text evidence="10">The sequence shown here is derived from an EMBL/GenBank/DDBJ whole genome shotgun (WGS) entry which is preliminary data.</text>
</comment>
<evidence type="ECO:0000259" key="9">
    <source>
        <dbReference type="PROSITE" id="PS50885"/>
    </source>
</evidence>
<evidence type="ECO:0000256" key="5">
    <source>
        <dbReference type="PROSITE-ProRule" id="PRU00284"/>
    </source>
</evidence>
<dbReference type="PROSITE" id="PS50192">
    <property type="entry name" value="T_SNARE"/>
    <property type="match status" value="1"/>
</dbReference>
<dbReference type="GO" id="GO:0004888">
    <property type="term" value="F:transmembrane signaling receptor activity"/>
    <property type="evidence" value="ECO:0007669"/>
    <property type="project" value="InterPro"/>
</dbReference>
<dbReference type="Proteomes" id="UP000586722">
    <property type="component" value="Unassembled WGS sequence"/>
</dbReference>
<dbReference type="Pfam" id="PF00672">
    <property type="entry name" value="HAMP"/>
    <property type="match status" value="1"/>
</dbReference>
<keyword evidence="2" id="KW-1003">Cell membrane</keyword>
<feature type="domain" description="Methyl-accepting transducer" evidence="7">
    <location>
        <begin position="299"/>
        <end position="521"/>
    </location>
</feature>
<organism evidence="10 11">
    <name type="scientific">Pannonibacter tanglangensis</name>
    <dbReference type="NCBI Taxonomy" id="2750084"/>
    <lineage>
        <taxon>Bacteria</taxon>
        <taxon>Pseudomonadati</taxon>
        <taxon>Pseudomonadota</taxon>
        <taxon>Alphaproteobacteria</taxon>
        <taxon>Hyphomicrobiales</taxon>
        <taxon>Stappiaceae</taxon>
        <taxon>Pannonibacter</taxon>
    </lineage>
</organism>
<evidence type="ECO:0000256" key="4">
    <source>
        <dbReference type="ARBA" id="ARBA00029447"/>
    </source>
</evidence>
<dbReference type="InterPro" id="IPR004090">
    <property type="entry name" value="Chemotax_Me-accpt_rcpt"/>
</dbReference>
<evidence type="ECO:0000256" key="3">
    <source>
        <dbReference type="ARBA" id="ARBA00023224"/>
    </source>
</evidence>
<evidence type="ECO:0000259" key="8">
    <source>
        <dbReference type="PROSITE" id="PS50192"/>
    </source>
</evidence>
<dbReference type="AlphaFoldDB" id="A0A7X5F2J1"/>
<evidence type="ECO:0000313" key="11">
    <source>
        <dbReference type="Proteomes" id="UP000586722"/>
    </source>
</evidence>
<proteinExistence type="inferred from homology"/>
<dbReference type="GO" id="GO:0005886">
    <property type="term" value="C:plasma membrane"/>
    <property type="evidence" value="ECO:0007669"/>
    <property type="project" value="UniProtKB-SubCell"/>
</dbReference>
<dbReference type="SMART" id="SM00283">
    <property type="entry name" value="MA"/>
    <property type="match status" value="1"/>
</dbReference>
<keyword evidence="2" id="KW-0997">Cell inner membrane</keyword>
<name>A0A7X5F2J1_9HYPH</name>
<feature type="domain" description="T-SNARE coiled-coil homology" evidence="8">
    <location>
        <begin position="451"/>
        <end position="513"/>
    </location>
</feature>
<evidence type="ECO:0000256" key="6">
    <source>
        <dbReference type="SAM" id="Phobius"/>
    </source>
</evidence>